<evidence type="ECO:0000313" key="3">
    <source>
        <dbReference type="Proteomes" id="UP000822688"/>
    </source>
</evidence>
<feature type="chain" id="PRO_5035807489" evidence="1">
    <location>
        <begin position="21"/>
        <end position="56"/>
    </location>
</feature>
<feature type="signal peptide" evidence="1">
    <location>
        <begin position="1"/>
        <end position="20"/>
    </location>
</feature>
<proteinExistence type="predicted"/>
<evidence type="ECO:0000313" key="2">
    <source>
        <dbReference type="EMBL" id="KAG0569968.1"/>
    </source>
</evidence>
<reference evidence="2 3" key="1">
    <citation type="submission" date="2020-06" db="EMBL/GenBank/DDBJ databases">
        <title>WGS assembly of Ceratodon purpureus strain R40.</title>
        <authorList>
            <person name="Carey S.B."/>
            <person name="Jenkins J."/>
            <person name="Shu S."/>
            <person name="Lovell J.T."/>
            <person name="Sreedasyam A."/>
            <person name="Maumus F."/>
            <person name="Tiley G.P."/>
            <person name="Fernandez-Pozo N."/>
            <person name="Barry K."/>
            <person name="Chen C."/>
            <person name="Wang M."/>
            <person name="Lipzen A."/>
            <person name="Daum C."/>
            <person name="Saski C.A."/>
            <person name="Payton A.C."/>
            <person name="Mcbreen J.C."/>
            <person name="Conrad R.E."/>
            <person name="Kollar L.M."/>
            <person name="Olsson S."/>
            <person name="Huttunen S."/>
            <person name="Landis J.B."/>
            <person name="Wickett N.J."/>
            <person name="Johnson M.G."/>
            <person name="Rensing S.A."/>
            <person name="Grimwood J."/>
            <person name="Schmutz J."/>
            <person name="Mcdaniel S.F."/>
        </authorList>
    </citation>
    <scope>NUCLEOTIDE SEQUENCE [LARGE SCALE GENOMIC DNA]</scope>
    <source>
        <strain evidence="2 3">R40</strain>
    </source>
</reference>
<organism evidence="2 3">
    <name type="scientific">Ceratodon purpureus</name>
    <name type="common">Fire moss</name>
    <name type="synonym">Dicranum purpureum</name>
    <dbReference type="NCBI Taxonomy" id="3225"/>
    <lineage>
        <taxon>Eukaryota</taxon>
        <taxon>Viridiplantae</taxon>
        <taxon>Streptophyta</taxon>
        <taxon>Embryophyta</taxon>
        <taxon>Bryophyta</taxon>
        <taxon>Bryophytina</taxon>
        <taxon>Bryopsida</taxon>
        <taxon>Dicranidae</taxon>
        <taxon>Pseudoditrichales</taxon>
        <taxon>Ditrichaceae</taxon>
        <taxon>Ceratodon</taxon>
    </lineage>
</organism>
<name>A0A8T0HH82_CERPU</name>
<dbReference type="AlphaFoldDB" id="A0A8T0HH82"/>
<keyword evidence="1" id="KW-0732">Signal</keyword>
<comment type="caution">
    <text evidence="2">The sequence shown here is derived from an EMBL/GenBank/DDBJ whole genome shotgun (WGS) entry which is preliminary data.</text>
</comment>
<keyword evidence="3" id="KW-1185">Reference proteome</keyword>
<dbReference type="Proteomes" id="UP000822688">
    <property type="component" value="Chromosome 6"/>
</dbReference>
<accession>A0A8T0HH82</accession>
<sequence length="56" mass="6833">MLNMLMWCWFCFLSYRLIECLEVLLQSSCLSFSRPLFECRGWKPIIDLRWRSGLKL</sequence>
<dbReference type="EMBL" id="CM026427">
    <property type="protein sequence ID" value="KAG0569968.1"/>
    <property type="molecule type" value="Genomic_DNA"/>
</dbReference>
<protein>
    <submittedName>
        <fullName evidence="2">Uncharacterized protein</fullName>
    </submittedName>
</protein>
<gene>
    <name evidence="2" type="ORF">KC19_6G129000</name>
</gene>
<evidence type="ECO:0000256" key="1">
    <source>
        <dbReference type="SAM" id="SignalP"/>
    </source>
</evidence>